<reference evidence="2" key="1">
    <citation type="submission" date="2023-12" db="EMBL/GenBank/DDBJ databases">
        <title>Mannheima indologenes sp. nov. proposed for Clade V organisms of Mannheimia.</title>
        <authorList>
            <person name="Christensen H."/>
        </authorList>
    </citation>
    <scope>NUCLEOTIDE SEQUENCE</scope>
    <source>
        <strain evidence="2">M14.4</strain>
    </source>
</reference>
<organism evidence="2 3">
    <name type="scientific">Mannheimia indoligenes</name>
    <dbReference type="NCBI Taxonomy" id="3103145"/>
    <lineage>
        <taxon>Bacteria</taxon>
        <taxon>Pseudomonadati</taxon>
        <taxon>Pseudomonadota</taxon>
        <taxon>Gammaproteobacteria</taxon>
        <taxon>Pasteurellales</taxon>
        <taxon>Pasteurellaceae</taxon>
        <taxon>Mannheimia</taxon>
    </lineage>
</organism>
<evidence type="ECO:0000313" key="3">
    <source>
        <dbReference type="Proteomes" id="UP001432017"/>
    </source>
</evidence>
<name>A0ABU7ZG42_9PAST</name>
<dbReference type="Proteomes" id="UP001432017">
    <property type="component" value="Unassembled WGS sequence"/>
</dbReference>
<keyword evidence="1" id="KW-0732">Signal</keyword>
<evidence type="ECO:0000256" key="1">
    <source>
        <dbReference type="SAM" id="SignalP"/>
    </source>
</evidence>
<keyword evidence="3" id="KW-1185">Reference proteome</keyword>
<comment type="caution">
    <text evidence="2">The sequence shown here is derived from an EMBL/GenBank/DDBJ whole genome shotgun (WGS) entry which is preliminary data.</text>
</comment>
<feature type="chain" id="PRO_5045492425" evidence="1">
    <location>
        <begin position="25"/>
        <end position="157"/>
    </location>
</feature>
<gene>
    <name evidence="2" type="ORF">V6W77_08600</name>
</gene>
<protein>
    <submittedName>
        <fullName evidence="2">Uncharacterized protein</fullName>
    </submittedName>
</protein>
<sequence length="157" mass="17670">MIINQFKTFTIALALLFSSVFSMAEQAPFTVQTQRYYSSTKVIIQSKTDNLLVEDVSVNRGQCRIEVSAPPVVRTGESYMDAINNLKAGYHGSAQKSLGAFYDEKVAEKDLERATNLFLERRELKFSQVFTPVANCRPEEILEISVITNKGSWTFGQ</sequence>
<dbReference type="EMBL" id="JBAJJM010000011">
    <property type="protein sequence ID" value="MEG9476330.1"/>
    <property type="molecule type" value="Genomic_DNA"/>
</dbReference>
<evidence type="ECO:0000313" key="2">
    <source>
        <dbReference type="EMBL" id="MEG9476330.1"/>
    </source>
</evidence>
<dbReference type="RefSeq" id="WP_334232587.1">
    <property type="nucleotide sequence ID" value="NZ_JBAJJF010000007.1"/>
</dbReference>
<feature type="signal peptide" evidence="1">
    <location>
        <begin position="1"/>
        <end position="24"/>
    </location>
</feature>
<proteinExistence type="predicted"/>
<accession>A0ABU7ZG42</accession>